<feature type="region of interest" description="Disordered" evidence="2">
    <location>
        <begin position="145"/>
        <end position="190"/>
    </location>
</feature>
<keyword evidence="3" id="KW-0472">Membrane</keyword>
<feature type="compositionally biased region" description="Polar residues" evidence="2">
    <location>
        <begin position="145"/>
        <end position="161"/>
    </location>
</feature>
<feature type="compositionally biased region" description="Polar residues" evidence="2">
    <location>
        <begin position="115"/>
        <end position="129"/>
    </location>
</feature>
<name>A0AAU7NMQ6_PEDPE</name>
<feature type="region of interest" description="Disordered" evidence="2">
    <location>
        <begin position="108"/>
        <end position="129"/>
    </location>
</feature>
<accession>A0AAU7NMQ6</accession>
<sequence length="230" mass="24474">MEKIGKNVQEHYKMYKAGKFWIYTAIFTGFFLSFNSLTGSDVSVLADSIETSSGIIRSNNTVNLTSQKNDSEKTAAVNSVSNADQRASSSVGASNLVARQSKVINSSLGDKRASVSDTNNSSVNLKSQNEVSNFSSNYTKATSVSTANSSMNSEKQSEVLNSNSSSTKITSPGSITSSTSAEKQDSQGISIPRKINSAPEVVTSGKNNELNSSAELSSILCKLLLILKRV</sequence>
<dbReference type="InterPro" id="IPR022263">
    <property type="entry name" value="KxYKxGKxW"/>
</dbReference>
<dbReference type="Pfam" id="PF19258">
    <property type="entry name" value="KxYKxGKxW_sig"/>
    <property type="match status" value="1"/>
</dbReference>
<organism evidence="4">
    <name type="scientific">Pediococcus pentosaceus CGMCC 7049</name>
    <dbReference type="NCBI Taxonomy" id="1460385"/>
    <lineage>
        <taxon>Bacteria</taxon>
        <taxon>Bacillati</taxon>
        <taxon>Bacillota</taxon>
        <taxon>Bacilli</taxon>
        <taxon>Lactobacillales</taxon>
        <taxon>Lactobacillaceae</taxon>
        <taxon>Pediococcus</taxon>
    </lineage>
</organism>
<keyword evidence="1" id="KW-0732">Signal</keyword>
<feature type="compositionally biased region" description="Low complexity" evidence="2">
    <location>
        <begin position="162"/>
        <end position="180"/>
    </location>
</feature>
<evidence type="ECO:0000256" key="2">
    <source>
        <dbReference type="SAM" id="MobiDB-lite"/>
    </source>
</evidence>
<evidence type="ECO:0000256" key="1">
    <source>
        <dbReference type="ARBA" id="ARBA00022729"/>
    </source>
</evidence>
<keyword evidence="3" id="KW-0812">Transmembrane</keyword>
<reference evidence="4" key="1">
    <citation type="submission" date="2014-02" db="EMBL/GenBank/DDBJ databases">
        <authorList>
            <person name="Zhao D."/>
            <person name="Dong X."/>
            <person name="Li Y."/>
            <person name="Lv L."/>
            <person name="Zhao D."/>
            <person name="Gao Y."/>
            <person name="Wang Y."/>
            <person name="Li Y."/>
        </authorList>
    </citation>
    <scope>NUCLEOTIDE SEQUENCE</scope>
    <source>
        <strain evidence="4">CGMCC 7049</strain>
    </source>
</reference>
<proteinExistence type="predicted"/>
<evidence type="ECO:0000256" key="3">
    <source>
        <dbReference type="SAM" id="Phobius"/>
    </source>
</evidence>
<evidence type="ECO:0000313" key="4">
    <source>
        <dbReference type="EMBL" id="XBS08868.1"/>
    </source>
</evidence>
<protein>
    <submittedName>
        <fullName evidence="4">KxYKxGKxW signal peptide domain-containing protein</fullName>
    </submittedName>
</protein>
<dbReference type="EMBL" id="CP157400">
    <property type="protein sequence ID" value="XBS08868.1"/>
    <property type="molecule type" value="Genomic_DNA"/>
</dbReference>
<dbReference type="RefSeq" id="WP_029257791.1">
    <property type="nucleotide sequence ID" value="NZ_CP157400.1"/>
</dbReference>
<gene>
    <name evidence="4" type="ORF">BB06_02605</name>
</gene>
<feature type="transmembrane region" description="Helical" evidence="3">
    <location>
        <begin position="20"/>
        <end position="38"/>
    </location>
</feature>
<dbReference type="AlphaFoldDB" id="A0AAU7NMQ6"/>
<reference evidence="4" key="2">
    <citation type="submission" date="2024-05" db="EMBL/GenBank/DDBJ databases">
        <authorList>
            <person name="Chen H."/>
        </authorList>
    </citation>
    <scope>NUCLEOTIDE SEQUENCE</scope>
    <source>
        <strain evidence="4">CGMCC 7049</strain>
    </source>
</reference>
<dbReference type="NCBIfam" id="TIGR03715">
    <property type="entry name" value="KxYKxGKxW"/>
    <property type="match status" value="1"/>
</dbReference>
<keyword evidence="3" id="KW-1133">Transmembrane helix</keyword>